<sequence length="169" mass="18620">MGSLEEIAAWAWARHHNEWSWWIRPFFLLPWCWFAWRRSVAGLALTLLALVTSMAWFPTPEVPSAMTVAVLAAERDYLLGPWGPAKVAVALLVPVSLAALAAAFWRRSFAWGLVVLNAMVLAKIAWTFVVFTPAGALHHLVPAGAGLLGCNLALALALALAWRRRAARR</sequence>
<organism evidence="2 3">
    <name type="scientific">Roseomonas fluvialis</name>
    <dbReference type="NCBI Taxonomy" id="1750527"/>
    <lineage>
        <taxon>Bacteria</taxon>
        <taxon>Pseudomonadati</taxon>
        <taxon>Pseudomonadota</taxon>
        <taxon>Alphaproteobacteria</taxon>
        <taxon>Acetobacterales</taxon>
        <taxon>Roseomonadaceae</taxon>
        <taxon>Roseomonas</taxon>
    </lineage>
</organism>
<dbReference type="RefSeq" id="WP_244457617.1">
    <property type="nucleotide sequence ID" value="NZ_AP025637.1"/>
</dbReference>
<keyword evidence="1" id="KW-0472">Membrane</keyword>
<keyword evidence="1" id="KW-0812">Transmembrane</keyword>
<dbReference type="EMBL" id="AP025637">
    <property type="protein sequence ID" value="BDG70276.1"/>
    <property type="molecule type" value="Genomic_DNA"/>
</dbReference>
<feature type="transmembrane region" description="Helical" evidence="1">
    <location>
        <begin position="87"/>
        <end position="105"/>
    </location>
</feature>
<feature type="transmembrane region" description="Helical" evidence="1">
    <location>
        <begin position="140"/>
        <end position="162"/>
    </location>
</feature>
<protein>
    <submittedName>
        <fullName evidence="2">Uncharacterized protein</fullName>
    </submittedName>
</protein>
<name>A0ABN6NV09_9PROT</name>
<reference evidence="2 3" key="1">
    <citation type="journal article" date="2016" name="Microbes Environ.">
        <title>Phylogenetically diverse aerobic anoxygenic phototrophic bacteria isolated from epilithic biofilms in Tama river, Japan.</title>
        <authorList>
            <person name="Hirose S."/>
            <person name="Matsuura K."/>
            <person name="Haruta S."/>
        </authorList>
    </citation>
    <scope>NUCLEOTIDE SEQUENCE [LARGE SCALE GENOMIC DNA]</scope>
    <source>
        <strain evidence="2 3">S08</strain>
    </source>
</reference>
<gene>
    <name evidence="2" type="ORF">Rmf_02050</name>
</gene>
<feature type="transmembrane region" description="Helical" evidence="1">
    <location>
        <begin position="112"/>
        <end position="134"/>
    </location>
</feature>
<accession>A0ABN6NV09</accession>
<evidence type="ECO:0000256" key="1">
    <source>
        <dbReference type="SAM" id="Phobius"/>
    </source>
</evidence>
<evidence type="ECO:0000313" key="2">
    <source>
        <dbReference type="EMBL" id="BDG70276.1"/>
    </source>
</evidence>
<proteinExistence type="predicted"/>
<evidence type="ECO:0000313" key="3">
    <source>
        <dbReference type="Proteomes" id="UP000831327"/>
    </source>
</evidence>
<dbReference type="Proteomes" id="UP000831327">
    <property type="component" value="Chromosome"/>
</dbReference>
<keyword evidence="1" id="KW-1133">Transmembrane helix</keyword>
<feature type="transmembrane region" description="Helical" evidence="1">
    <location>
        <begin position="43"/>
        <end position="59"/>
    </location>
</feature>
<keyword evidence="3" id="KW-1185">Reference proteome</keyword>